<dbReference type="InterPro" id="IPR017853">
    <property type="entry name" value="GH"/>
</dbReference>
<dbReference type="PANTHER" id="PTHR11177">
    <property type="entry name" value="CHITINASE"/>
    <property type="match status" value="1"/>
</dbReference>
<dbReference type="OrthoDB" id="73875at2759"/>
<evidence type="ECO:0000256" key="1">
    <source>
        <dbReference type="ARBA" id="ARBA00008682"/>
    </source>
</evidence>
<evidence type="ECO:0000313" key="4">
    <source>
        <dbReference type="EMBL" id="KAH7010782.1"/>
    </source>
</evidence>
<keyword evidence="4" id="KW-0378">Hydrolase</keyword>
<dbReference type="SUPFAM" id="SSF51445">
    <property type="entry name" value="(Trans)glycosidases"/>
    <property type="match status" value="1"/>
</dbReference>
<evidence type="ECO:0000256" key="2">
    <source>
        <dbReference type="ARBA" id="ARBA00012729"/>
    </source>
</evidence>
<name>A0A9P8XQE1_9PEZI</name>
<dbReference type="SMART" id="SM00636">
    <property type="entry name" value="Glyco_18"/>
    <property type="match status" value="1"/>
</dbReference>
<dbReference type="EMBL" id="JAGTJQ010000016">
    <property type="protein sequence ID" value="KAH7010782.1"/>
    <property type="molecule type" value="Genomic_DNA"/>
</dbReference>
<protein>
    <recommendedName>
        <fullName evidence="2">chitinase</fullName>
        <ecNumber evidence="2">3.2.1.14</ecNumber>
    </recommendedName>
</protein>
<dbReference type="InterPro" id="IPR050314">
    <property type="entry name" value="Glycosyl_Hydrlase_18"/>
</dbReference>
<evidence type="ECO:0000313" key="5">
    <source>
        <dbReference type="Proteomes" id="UP000756346"/>
    </source>
</evidence>
<dbReference type="InterPro" id="IPR011583">
    <property type="entry name" value="Chitinase_II/V-like_cat"/>
</dbReference>
<dbReference type="PROSITE" id="PS51910">
    <property type="entry name" value="GH18_2"/>
    <property type="match status" value="1"/>
</dbReference>
<comment type="caution">
    <text evidence="4">The sequence shown here is derived from an EMBL/GenBank/DDBJ whole genome shotgun (WGS) entry which is preliminary data.</text>
</comment>
<dbReference type="EC" id="3.2.1.14" evidence="2"/>
<dbReference type="PANTHER" id="PTHR11177:SF333">
    <property type="entry name" value="CHITINASE"/>
    <property type="match status" value="1"/>
</dbReference>
<keyword evidence="5" id="KW-1185">Reference proteome</keyword>
<dbReference type="Gene3D" id="3.10.50.10">
    <property type="match status" value="1"/>
</dbReference>
<organism evidence="4 5">
    <name type="scientific">Microdochium trichocladiopsis</name>
    <dbReference type="NCBI Taxonomy" id="1682393"/>
    <lineage>
        <taxon>Eukaryota</taxon>
        <taxon>Fungi</taxon>
        <taxon>Dikarya</taxon>
        <taxon>Ascomycota</taxon>
        <taxon>Pezizomycotina</taxon>
        <taxon>Sordariomycetes</taxon>
        <taxon>Xylariomycetidae</taxon>
        <taxon>Xylariales</taxon>
        <taxon>Microdochiaceae</taxon>
        <taxon>Microdochium</taxon>
    </lineage>
</organism>
<dbReference type="GO" id="GO:0005975">
    <property type="term" value="P:carbohydrate metabolic process"/>
    <property type="evidence" value="ECO:0007669"/>
    <property type="project" value="InterPro"/>
</dbReference>
<feature type="domain" description="GH18" evidence="3">
    <location>
        <begin position="85"/>
        <end position="379"/>
    </location>
</feature>
<accession>A0A9P8XQE1</accession>
<dbReference type="Gene3D" id="3.20.20.80">
    <property type="entry name" value="Glycosidases"/>
    <property type="match status" value="2"/>
</dbReference>
<gene>
    <name evidence="4" type="ORF">B0I36DRAFT_378489</name>
</gene>
<dbReference type="SUPFAM" id="SSF54556">
    <property type="entry name" value="Chitinase insertion domain"/>
    <property type="match status" value="1"/>
</dbReference>
<dbReference type="RefSeq" id="XP_046004267.1">
    <property type="nucleotide sequence ID" value="XM_046160690.1"/>
</dbReference>
<dbReference type="GO" id="GO:0008061">
    <property type="term" value="F:chitin binding"/>
    <property type="evidence" value="ECO:0007669"/>
    <property type="project" value="InterPro"/>
</dbReference>
<comment type="similarity">
    <text evidence="1">Belongs to the glycosyl hydrolase 18 family. Chitinase class V subfamily.</text>
</comment>
<dbReference type="Pfam" id="PF00704">
    <property type="entry name" value="Glyco_hydro_18"/>
    <property type="match status" value="1"/>
</dbReference>
<proteinExistence type="inferred from homology"/>
<dbReference type="GO" id="GO:0008843">
    <property type="term" value="F:endochitinase activity"/>
    <property type="evidence" value="ECO:0007669"/>
    <property type="project" value="UniProtKB-EC"/>
</dbReference>
<dbReference type="InterPro" id="IPR001223">
    <property type="entry name" value="Glyco_hydro18_cat"/>
</dbReference>
<dbReference type="GeneID" id="70190236"/>
<dbReference type="InterPro" id="IPR029070">
    <property type="entry name" value="Chitinase_insertion_sf"/>
</dbReference>
<evidence type="ECO:0000259" key="3">
    <source>
        <dbReference type="PROSITE" id="PS51910"/>
    </source>
</evidence>
<sequence length="404" mass="45492">MPGNQQFHQPRGYHKCSQVLLPPGMLDLSNKTGNSVYGMGPKYCGQDCTSQYGEKSEYSFYGTTALFCARKTVPNPQYAGSSSDKRTISYYEGWNYKRSYRNIEPEDIPLGWYTHINFTFALINPTTFRIAPMDDGTASHYKRVTDLKNSQPRLEAMNDPRPYRTTFSDLAKSTTAQDTFFESLLTFIINNSFDGEYPVAEDGGGIPEDFDNYVTFCRRLRERLNSSGHKFGISITLDSKVTSISPYAFAHTNITKIDMGLNLLWRNNMNPDHIVMGLGFYRRSFKIKDAGYISTGCPFESSTDGGLCTDTPGVLSAAEIHNIINNKGATVTFNPDNAETLKIKIDHTNERYLRGTIVWAINLNDSRLIEALGANIKRNKTQSVSFKTEWDMQSRNVQNLIGSV</sequence>
<dbReference type="Proteomes" id="UP000756346">
    <property type="component" value="Unassembled WGS sequence"/>
</dbReference>
<dbReference type="AlphaFoldDB" id="A0A9P8XQE1"/>
<reference evidence="4" key="1">
    <citation type="journal article" date="2021" name="Nat. Commun.">
        <title>Genetic determinants of endophytism in the Arabidopsis root mycobiome.</title>
        <authorList>
            <person name="Mesny F."/>
            <person name="Miyauchi S."/>
            <person name="Thiergart T."/>
            <person name="Pickel B."/>
            <person name="Atanasova L."/>
            <person name="Karlsson M."/>
            <person name="Huettel B."/>
            <person name="Barry K.W."/>
            <person name="Haridas S."/>
            <person name="Chen C."/>
            <person name="Bauer D."/>
            <person name="Andreopoulos W."/>
            <person name="Pangilinan J."/>
            <person name="LaButti K."/>
            <person name="Riley R."/>
            <person name="Lipzen A."/>
            <person name="Clum A."/>
            <person name="Drula E."/>
            <person name="Henrissat B."/>
            <person name="Kohler A."/>
            <person name="Grigoriev I.V."/>
            <person name="Martin F.M."/>
            <person name="Hacquard S."/>
        </authorList>
    </citation>
    <scope>NUCLEOTIDE SEQUENCE</scope>
    <source>
        <strain evidence="4">MPI-CAGE-CH-0230</strain>
    </source>
</reference>